<accession>A0A8J7A941</accession>
<dbReference type="EMBL" id="JADEXG010000004">
    <property type="protein sequence ID" value="MBE9076286.1"/>
    <property type="molecule type" value="Genomic_DNA"/>
</dbReference>
<comment type="caution">
    <text evidence="4">The sequence shown here is derived from an EMBL/GenBank/DDBJ whole genome shotgun (WGS) entry which is preliminary data.</text>
</comment>
<proteinExistence type="predicted"/>
<dbReference type="PANTHER" id="PTHR44591:SF22">
    <property type="entry name" value="CHEY SUBFAMILY"/>
    <property type="match status" value="1"/>
</dbReference>
<dbReference type="SUPFAM" id="SSF52172">
    <property type="entry name" value="CheY-like"/>
    <property type="match status" value="1"/>
</dbReference>
<keyword evidence="1 2" id="KW-0597">Phosphoprotein</keyword>
<feature type="modified residue" description="4-aspartylphosphate" evidence="2">
    <location>
        <position position="54"/>
    </location>
</feature>
<evidence type="ECO:0000313" key="5">
    <source>
        <dbReference type="Proteomes" id="UP000636505"/>
    </source>
</evidence>
<dbReference type="Gene3D" id="3.40.50.2300">
    <property type="match status" value="1"/>
</dbReference>
<gene>
    <name evidence="4" type="ORF">IQ241_03070</name>
</gene>
<organism evidence="4 5">
    <name type="scientific">Vasconcelosia minhoensis LEGE 07310</name>
    <dbReference type="NCBI Taxonomy" id="915328"/>
    <lineage>
        <taxon>Bacteria</taxon>
        <taxon>Bacillati</taxon>
        <taxon>Cyanobacteriota</taxon>
        <taxon>Cyanophyceae</taxon>
        <taxon>Nodosilineales</taxon>
        <taxon>Cymatolegaceae</taxon>
        <taxon>Vasconcelosia</taxon>
        <taxon>Vasconcelosia minhoensis</taxon>
    </lineage>
</organism>
<dbReference type="InterPro" id="IPR011006">
    <property type="entry name" value="CheY-like_superfamily"/>
</dbReference>
<dbReference type="PANTHER" id="PTHR44591">
    <property type="entry name" value="STRESS RESPONSE REGULATOR PROTEIN 1"/>
    <property type="match status" value="1"/>
</dbReference>
<sequence length="123" mass="13467">MSKTLLLVDDEADARAIATLALNLKTDWTILQAGSGQEALNISAEQSPDLILLDMMMPEMDGRTTLKKLKADPKTQTIPVILVTAKVQPLAQSQIDPADVVTVFVKPFRPLELADEIRAALNW</sequence>
<name>A0A8J7A941_9CYAN</name>
<evidence type="ECO:0000256" key="1">
    <source>
        <dbReference type="ARBA" id="ARBA00022553"/>
    </source>
</evidence>
<dbReference type="Proteomes" id="UP000636505">
    <property type="component" value="Unassembled WGS sequence"/>
</dbReference>
<dbReference type="InterPro" id="IPR050595">
    <property type="entry name" value="Bact_response_regulator"/>
</dbReference>
<dbReference type="Pfam" id="PF00072">
    <property type="entry name" value="Response_reg"/>
    <property type="match status" value="1"/>
</dbReference>
<keyword evidence="5" id="KW-1185">Reference proteome</keyword>
<dbReference type="InterPro" id="IPR001789">
    <property type="entry name" value="Sig_transdc_resp-reg_receiver"/>
</dbReference>
<reference evidence="4" key="1">
    <citation type="submission" date="2020-10" db="EMBL/GenBank/DDBJ databases">
        <authorList>
            <person name="Castelo-Branco R."/>
            <person name="Eusebio N."/>
            <person name="Adriana R."/>
            <person name="Vieira A."/>
            <person name="Brugerolle De Fraissinette N."/>
            <person name="Rezende De Castro R."/>
            <person name="Schneider M.P."/>
            <person name="Vasconcelos V."/>
            <person name="Leao P.N."/>
        </authorList>
    </citation>
    <scope>NUCLEOTIDE SEQUENCE</scope>
    <source>
        <strain evidence="4">LEGE 07310</strain>
    </source>
</reference>
<dbReference type="RefSeq" id="WP_193904944.1">
    <property type="nucleotide sequence ID" value="NZ_JADEXG010000004.1"/>
</dbReference>
<evidence type="ECO:0000313" key="4">
    <source>
        <dbReference type="EMBL" id="MBE9076286.1"/>
    </source>
</evidence>
<dbReference type="AlphaFoldDB" id="A0A8J7A941"/>
<dbReference type="SMART" id="SM00448">
    <property type="entry name" value="REC"/>
    <property type="match status" value="1"/>
</dbReference>
<evidence type="ECO:0000259" key="3">
    <source>
        <dbReference type="PROSITE" id="PS50110"/>
    </source>
</evidence>
<dbReference type="PROSITE" id="PS50110">
    <property type="entry name" value="RESPONSE_REGULATORY"/>
    <property type="match status" value="1"/>
</dbReference>
<feature type="domain" description="Response regulatory" evidence="3">
    <location>
        <begin position="4"/>
        <end position="121"/>
    </location>
</feature>
<evidence type="ECO:0000256" key="2">
    <source>
        <dbReference type="PROSITE-ProRule" id="PRU00169"/>
    </source>
</evidence>
<dbReference type="GO" id="GO:0000160">
    <property type="term" value="P:phosphorelay signal transduction system"/>
    <property type="evidence" value="ECO:0007669"/>
    <property type="project" value="InterPro"/>
</dbReference>
<protein>
    <submittedName>
        <fullName evidence="4">Response regulator</fullName>
    </submittedName>
</protein>